<protein>
    <submittedName>
        <fullName evidence="1">Uncharacterized protein</fullName>
    </submittedName>
</protein>
<dbReference type="RefSeq" id="XP_058334069.1">
    <property type="nucleotide sequence ID" value="XM_058470928.1"/>
</dbReference>
<sequence>MTRRSGPLRVFFEGSHKGRVKINAFAGENADGNILLEFEECQGSKRVDSRSAVTLERFKIPHQRNIRVSCLSQTGRILDEWCWISDERASHRMHQAPLLKGPESSVRPVRSRSHQDEGFPFLCRSNFVDRRPR</sequence>
<dbReference type="Proteomes" id="UP001150941">
    <property type="component" value="Unassembled WGS sequence"/>
</dbReference>
<accession>A0A9W9PGY8</accession>
<dbReference type="GeneID" id="83198231"/>
<comment type="caution">
    <text evidence="1">The sequence shown here is derived from an EMBL/GenBank/DDBJ whole genome shotgun (WGS) entry which is preliminary data.</text>
</comment>
<dbReference type="AlphaFoldDB" id="A0A9W9PGY8"/>
<reference evidence="1" key="2">
    <citation type="journal article" date="2023" name="IMA Fungus">
        <title>Comparative genomic study of the Penicillium genus elucidates a diverse pangenome and 15 lateral gene transfer events.</title>
        <authorList>
            <person name="Petersen C."/>
            <person name="Sorensen T."/>
            <person name="Nielsen M.R."/>
            <person name="Sondergaard T.E."/>
            <person name="Sorensen J.L."/>
            <person name="Fitzpatrick D.A."/>
            <person name="Frisvad J.C."/>
            <person name="Nielsen K.L."/>
        </authorList>
    </citation>
    <scope>NUCLEOTIDE SEQUENCE</scope>
    <source>
        <strain evidence="1">IBT 19713</strain>
    </source>
</reference>
<name>A0A9W9PGY8_9EURO</name>
<reference evidence="1" key="1">
    <citation type="submission" date="2022-11" db="EMBL/GenBank/DDBJ databases">
        <authorList>
            <person name="Petersen C."/>
        </authorList>
    </citation>
    <scope>NUCLEOTIDE SEQUENCE</scope>
    <source>
        <strain evidence="1">IBT 19713</strain>
    </source>
</reference>
<dbReference type="EMBL" id="JAPQKS010000002">
    <property type="protein sequence ID" value="KAJ5246648.1"/>
    <property type="molecule type" value="Genomic_DNA"/>
</dbReference>
<evidence type="ECO:0000313" key="1">
    <source>
        <dbReference type="EMBL" id="KAJ5246648.1"/>
    </source>
</evidence>
<proteinExistence type="predicted"/>
<evidence type="ECO:0000313" key="2">
    <source>
        <dbReference type="Proteomes" id="UP001150941"/>
    </source>
</evidence>
<keyword evidence="2" id="KW-1185">Reference proteome</keyword>
<organism evidence="1 2">
    <name type="scientific">Penicillium chermesinum</name>
    <dbReference type="NCBI Taxonomy" id="63820"/>
    <lineage>
        <taxon>Eukaryota</taxon>
        <taxon>Fungi</taxon>
        <taxon>Dikarya</taxon>
        <taxon>Ascomycota</taxon>
        <taxon>Pezizomycotina</taxon>
        <taxon>Eurotiomycetes</taxon>
        <taxon>Eurotiomycetidae</taxon>
        <taxon>Eurotiales</taxon>
        <taxon>Aspergillaceae</taxon>
        <taxon>Penicillium</taxon>
    </lineage>
</organism>
<gene>
    <name evidence="1" type="ORF">N7468_001631</name>
</gene>